<evidence type="ECO:0000256" key="7">
    <source>
        <dbReference type="ARBA" id="ARBA00051712"/>
    </source>
</evidence>
<dbReference type="Pfam" id="PF01678">
    <property type="entry name" value="DAP_epimerase"/>
    <property type="match status" value="2"/>
</dbReference>
<dbReference type="PROSITE" id="PS01326">
    <property type="entry name" value="DAP_EPIMERASE"/>
    <property type="match status" value="1"/>
</dbReference>
<feature type="binding site" evidence="8">
    <location>
        <position position="13"/>
    </location>
    <ligand>
        <name>substrate</name>
    </ligand>
</feature>
<keyword evidence="5 8" id="KW-0457">Lysine biosynthesis</keyword>
<dbReference type="EMBL" id="AP027925">
    <property type="protein sequence ID" value="BED93054.1"/>
    <property type="molecule type" value="Genomic_DNA"/>
</dbReference>
<proteinExistence type="inferred from homology"/>
<accession>A0AA48I6M6</accession>
<evidence type="ECO:0000256" key="5">
    <source>
        <dbReference type="ARBA" id="ARBA00023154"/>
    </source>
</evidence>
<keyword evidence="6 8" id="KW-0413">Isomerase</keyword>
<feature type="binding site" evidence="8">
    <location>
        <position position="66"/>
    </location>
    <ligand>
        <name>substrate</name>
    </ligand>
</feature>
<dbReference type="Proteomes" id="UP001335720">
    <property type="component" value="Chromosome"/>
</dbReference>
<dbReference type="GO" id="GO:0005829">
    <property type="term" value="C:cytosol"/>
    <property type="evidence" value="ECO:0007669"/>
    <property type="project" value="TreeGrafter"/>
</dbReference>
<comment type="function">
    <text evidence="8">Catalyzes the stereoinversion of LL-2,6-diaminopimelate (L,L-DAP) to meso-diaminopimelate (meso-DAP), a precursor of L-lysine and an essential component of the bacterial peptidoglycan.</text>
</comment>
<dbReference type="HAMAP" id="MF_00197">
    <property type="entry name" value="DAP_epimerase"/>
    <property type="match status" value="1"/>
</dbReference>
<protein>
    <recommendedName>
        <fullName evidence="3 8">Diaminopimelate epimerase</fullName>
        <shortName evidence="8">DAP epimerase</shortName>
        <ecNumber evidence="3 8">5.1.1.7</ecNumber>
    </recommendedName>
    <alternativeName>
        <fullName evidence="8">PLP-independent amino acid racemase</fullName>
    </alternativeName>
</protein>
<dbReference type="GO" id="GO:0008837">
    <property type="term" value="F:diaminopimelate epimerase activity"/>
    <property type="evidence" value="ECO:0007669"/>
    <property type="project" value="UniProtKB-UniRule"/>
</dbReference>
<feature type="binding site" evidence="8">
    <location>
        <begin position="223"/>
        <end position="224"/>
    </location>
    <ligand>
        <name>substrate</name>
    </ligand>
</feature>
<evidence type="ECO:0000256" key="6">
    <source>
        <dbReference type="ARBA" id="ARBA00023235"/>
    </source>
</evidence>
<keyword evidence="8" id="KW-0963">Cytoplasm</keyword>
<feature type="binding site" evidence="8">
    <location>
        <begin position="76"/>
        <end position="77"/>
    </location>
    <ligand>
        <name>substrate</name>
    </ligand>
</feature>
<feature type="binding site" evidence="8">
    <location>
        <position position="165"/>
    </location>
    <ligand>
        <name>substrate</name>
    </ligand>
</feature>
<dbReference type="PANTHER" id="PTHR31689:SF0">
    <property type="entry name" value="DIAMINOPIMELATE EPIMERASE"/>
    <property type="match status" value="1"/>
</dbReference>
<gene>
    <name evidence="8" type="primary">dapF</name>
    <name evidence="10" type="ORF">RsTaC01_1010</name>
</gene>
<feature type="active site" description="Proton acceptor" evidence="8">
    <location>
        <position position="222"/>
    </location>
</feature>
<feature type="binding site" evidence="8">
    <location>
        <position position="195"/>
    </location>
    <ligand>
        <name>substrate</name>
    </ligand>
</feature>
<comment type="caution">
    <text evidence="8">Lacks conserved residue(s) required for the propagation of feature annotation.</text>
</comment>
<dbReference type="Gene3D" id="3.10.310.10">
    <property type="entry name" value="Diaminopimelate Epimerase, Chain A, domain 1"/>
    <property type="match status" value="2"/>
</dbReference>
<dbReference type="NCBIfam" id="TIGR00652">
    <property type="entry name" value="DapF"/>
    <property type="match status" value="1"/>
</dbReference>
<evidence type="ECO:0000313" key="10">
    <source>
        <dbReference type="EMBL" id="BED93054.1"/>
    </source>
</evidence>
<comment type="similarity">
    <text evidence="2 8">Belongs to the diaminopimelate epimerase family.</text>
</comment>
<comment type="catalytic activity">
    <reaction evidence="7 8">
        <text>(2S,6S)-2,6-diaminopimelate = meso-2,6-diaminopimelate</text>
        <dbReference type="Rhea" id="RHEA:15393"/>
        <dbReference type="ChEBI" id="CHEBI:57609"/>
        <dbReference type="ChEBI" id="CHEBI:57791"/>
        <dbReference type="EC" id="5.1.1.7"/>
    </reaction>
</comment>
<comment type="pathway">
    <text evidence="1 8">Amino-acid biosynthesis; L-lysine biosynthesis via DAP pathway; DL-2,6-diaminopimelate from LL-2,6-diaminopimelate: step 1/1.</text>
</comment>
<dbReference type="InterPro" id="IPR001653">
    <property type="entry name" value="DAP_epimerase_DapF"/>
</dbReference>
<sequence length="281" mass="31461">MILRFTKMHGCGNSYVYVDGINQNLNNLNLNELSIKFSDKNFGIGSDGVIFIFNSTISNAKMKMFNSDGSEGSMCGNGIRCTYKFLLDKKIIKNIKKVNIETKSGIKSLYLIKNENNKALIKVNMGTPEFNPKKIPVLINKKEIIQENILINNIKYKINCVSIGNPHCVIFKNEISNLNLNKFYFYDNIFPKGVNVEFAKILNKNKLKLRVLERGSGETLSCGTGACASVVMGVKNGLLKENFDIKVKLLGGELTIHYDTIKNIVYMTGEAVSIFDGMIKI</sequence>
<dbReference type="PANTHER" id="PTHR31689">
    <property type="entry name" value="DIAMINOPIMELATE EPIMERASE, CHLOROPLASTIC"/>
    <property type="match status" value="1"/>
</dbReference>
<dbReference type="GO" id="GO:0009089">
    <property type="term" value="P:lysine biosynthetic process via diaminopimelate"/>
    <property type="evidence" value="ECO:0007669"/>
    <property type="project" value="UniProtKB-UniRule"/>
</dbReference>
<evidence type="ECO:0000256" key="3">
    <source>
        <dbReference type="ARBA" id="ARBA00013080"/>
    </source>
</evidence>
<comment type="subunit">
    <text evidence="8">Homodimer.</text>
</comment>
<feature type="binding site" evidence="8">
    <location>
        <begin position="213"/>
        <end position="214"/>
    </location>
    <ligand>
        <name>substrate</name>
    </ligand>
</feature>
<name>A0AA48I6M6_9FIRM</name>
<organism evidence="10">
    <name type="scientific">Candidatus Paraimprobicoccus trichonymphae</name>
    <dbReference type="NCBI Taxonomy" id="3033793"/>
    <lineage>
        <taxon>Bacteria</taxon>
        <taxon>Bacillati</taxon>
        <taxon>Bacillota</taxon>
        <taxon>Clostridia</taxon>
        <taxon>Candidatus Paraimprobicoccus</taxon>
    </lineage>
</organism>
<feature type="active site" evidence="9">
    <location>
        <position position="75"/>
    </location>
</feature>
<evidence type="ECO:0000256" key="2">
    <source>
        <dbReference type="ARBA" id="ARBA00010219"/>
    </source>
</evidence>
<evidence type="ECO:0000256" key="1">
    <source>
        <dbReference type="ARBA" id="ARBA00005196"/>
    </source>
</evidence>
<evidence type="ECO:0000256" key="4">
    <source>
        <dbReference type="ARBA" id="ARBA00022605"/>
    </source>
</evidence>
<feature type="active site" description="Proton donor" evidence="8">
    <location>
        <position position="75"/>
    </location>
</feature>
<feature type="site" description="Could be important to modulate the pK values of the two catalytic cysteine residues" evidence="8">
    <location>
        <position position="213"/>
    </location>
</feature>
<feature type="site" description="Could be important to modulate the pK values of the two catalytic cysteine residues" evidence="8">
    <location>
        <position position="167"/>
    </location>
</feature>
<dbReference type="SUPFAM" id="SSF54506">
    <property type="entry name" value="Diaminopimelate epimerase-like"/>
    <property type="match status" value="2"/>
</dbReference>
<dbReference type="KEGG" id="ptrh:RsTaC01_1010"/>
<dbReference type="EC" id="5.1.1.7" evidence="3 8"/>
<evidence type="ECO:0000256" key="9">
    <source>
        <dbReference type="PROSITE-ProRule" id="PRU10125"/>
    </source>
</evidence>
<dbReference type="InterPro" id="IPR018510">
    <property type="entry name" value="DAP_epimerase_AS"/>
</dbReference>
<evidence type="ECO:0000256" key="8">
    <source>
        <dbReference type="HAMAP-Rule" id="MF_00197"/>
    </source>
</evidence>
<comment type="subcellular location">
    <subcellularLocation>
        <location evidence="8">Cytoplasm</location>
    </subcellularLocation>
</comment>
<dbReference type="AlphaFoldDB" id="A0AA48I6M6"/>
<reference evidence="10" key="1">
    <citation type="journal article" date="2023" name="ISME J.">
        <title>Emergence of putative energy parasites within Clostridia revealed by genome analysis of a novel endosymbiotic clade.</title>
        <authorList>
            <person name="Takahashi K."/>
            <person name="Kuwahara H."/>
            <person name="Horikawa Y."/>
            <person name="Izawa K."/>
            <person name="Kato D."/>
            <person name="Inagaki T."/>
            <person name="Yuki M."/>
            <person name="Ohkuma M."/>
            <person name="Hongoh Y."/>
        </authorList>
    </citation>
    <scope>NUCLEOTIDE SEQUENCE</scope>
    <source>
        <strain evidence="10">RsTa-C01</strain>
    </source>
</reference>
<keyword evidence="4 8" id="KW-0028">Amino-acid biosynthesis</keyword>